<dbReference type="GO" id="GO:0006950">
    <property type="term" value="P:response to stress"/>
    <property type="evidence" value="ECO:0007669"/>
    <property type="project" value="UniProtKB-ARBA"/>
</dbReference>
<dbReference type="HOGENOM" id="CLU_066544_3_0_1"/>
<proteinExistence type="predicted"/>
<dbReference type="AlphaFoldDB" id="W1PVE9"/>
<evidence type="ECO:0000256" key="1">
    <source>
        <dbReference type="ARBA" id="ARBA00004123"/>
    </source>
</evidence>
<dbReference type="PANTHER" id="PTHR33172:SF96">
    <property type="entry name" value="PROTEIN OXIDATIVE STRESS 3 LIKE 3"/>
    <property type="match status" value="1"/>
</dbReference>
<evidence type="ECO:0000313" key="5">
    <source>
        <dbReference type="Proteomes" id="UP000017836"/>
    </source>
</evidence>
<dbReference type="InterPro" id="IPR051992">
    <property type="entry name" value="OxStress_Response_Reg"/>
</dbReference>
<dbReference type="eggNOG" id="KOG4210">
    <property type="taxonomic scope" value="Eukaryota"/>
</dbReference>
<reference evidence="5" key="1">
    <citation type="journal article" date="2013" name="Science">
        <title>The Amborella genome and the evolution of flowering plants.</title>
        <authorList>
            <consortium name="Amborella Genome Project"/>
        </authorList>
    </citation>
    <scope>NUCLEOTIDE SEQUENCE [LARGE SCALE GENOMIC DNA]</scope>
</reference>
<feature type="compositionally biased region" description="Low complexity" evidence="3">
    <location>
        <begin position="55"/>
        <end position="71"/>
    </location>
</feature>
<dbReference type="KEGG" id="atr:18439452"/>
<organism evidence="4 5">
    <name type="scientific">Amborella trichopoda</name>
    <dbReference type="NCBI Taxonomy" id="13333"/>
    <lineage>
        <taxon>Eukaryota</taxon>
        <taxon>Viridiplantae</taxon>
        <taxon>Streptophyta</taxon>
        <taxon>Embryophyta</taxon>
        <taxon>Tracheophyta</taxon>
        <taxon>Spermatophyta</taxon>
        <taxon>Magnoliopsida</taxon>
        <taxon>Amborellales</taxon>
        <taxon>Amborellaceae</taxon>
        <taxon>Amborella</taxon>
    </lineage>
</organism>
<dbReference type="EMBL" id="KI392710">
    <property type="protein sequence ID" value="ERN11260.1"/>
    <property type="molecule type" value="Genomic_DNA"/>
</dbReference>
<name>W1PVE9_AMBTC</name>
<protein>
    <submittedName>
        <fullName evidence="4">Uncharacterized protein</fullName>
    </submittedName>
</protein>
<dbReference type="STRING" id="13333.W1PVE9"/>
<dbReference type="Proteomes" id="UP000017836">
    <property type="component" value="Unassembled WGS sequence"/>
</dbReference>
<accession>W1PVE9</accession>
<dbReference type="OrthoDB" id="691484at2759"/>
<comment type="subcellular location">
    <subcellularLocation>
        <location evidence="1">Nucleus</location>
    </subcellularLocation>
</comment>
<dbReference type="PANTHER" id="PTHR33172">
    <property type="entry name" value="OS08G0516900 PROTEIN"/>
    <property type="match status" value="1"/>
</dbReference>
<evidence type="ECO:0000256" key="2">
    <source>
        <dbReference type="ARBA" id="ARBA00023242"/>
    </source>
</evidence>
<keyword evidence="5" id="KW-1185">Reference proteome</keyword>
<sequence>MSLAFESSRVDESRLMRPCMSVFSPKGSNPPDHCRKMTGIRQDLPQFGPKDEESSSCSSSIGRYSSSNGASCSDGEYSGEAEVQSPYKGPLDTMDSLQDSLPIRKGISNFYSGKSKSFTSLSDVVSSKELAKPESPYNRKRKNLLAHNIIGDKSRSYSTRNTGGGISKRPTNFNRTTLALAVAMSSSDSNSSDDHEPKLPPLHPRLKSHSNFSPPEWSFPSRSFSLTDLQGANSPVSPEERYKKFH</sequence>
<dbReference type="GO" id="GO:0005634">
    <property type="term" value="C:nucleus"/>
    <property type="evidence" value="ECO:0007669"/>
    <property type="project" value="UniProtKB-SubCell"/>
</dbReference>
<dbReference type="Gramene" id="ERN11260">
    <property type="protein sequence ID" value="ERN11260"/>
    <property type="gene ID" value="AMTR_s00024p00234750"/>
</dbReference>
<evidence type="ECO:0000256" key="3">
    <source>
        <dbReference type="SAM" id="MobiDB-lite"/>
    </source>
</evidence>
<gene>
    <name evidence="4" type="ORF">AMTR_s00024p00234750</name>
</gene>
<evidence type="ECO:0000313" key="4">
    <source>
        <dbReference type="EMBL" id="ERN11260.1"/>
    </source>
</evidence>
<keyword evidence="2" id="KW-0539">Nucleus</keyword>
<feature type="region of interest" description="Disordered" evidence="3">
    <location>
        <begin position="21"/>
        <end position="96"/>
    </location>
</feature>
<feature type="region of interest" description="Disordered" evidence="3">
    <location>
        <begin position="184"/>
        <end position="217"/>
    </location>
</feature>
<dbReference type="OMA" id="HGMPCLS"/>